<evidence type="ECO:0000256" key="1">
    <source>
        <dbReference type="ARBA" id="ARBA00000815"/>
    </source>
</evidence>
<evidence type="ECO:0000259" key="8">
    <source>
        <dbReference type="Pfam" id="PF01975"/>
    </source>
</evidence>
<evidence type="ECO:0000256" key="5">
    <source>
        <dbReference type="ARBA" id="ARBA00022741"/>
    </source>
</evidence>
<comment type="function">
    <text evidence="7">Nucleotidase with a broad substrate specificity as it can dephosphorylate various ribo- and deoxyribonucleoside 5'-monophosphates and ribonucleoside 3'-monophosphates with highest affinity to 3'-AMP. Also hydrolyzes polyphosphate (exopolyphosphatase activity) with the preference for short-chain-length substrates (P20-25). Might be involved in the regulation of dNTP and NTP pools, and in the turnover of 3'-mononucleotides produced by numerous intracellular RNases (T1, T2, and F) during the degradation of various RNAs.</text>
</comment>
<dbReference type="InterPro" id="IPR002828">
    <property type="entry name" value="SurE-like_Pase/nucleotidase"/>
</dbReference>
<sequence length="260" mass="27464">MSEKNYLCQRILLTNDDGISAPGLEILRTIAAELAPEVWIVAPAEEKSGASQSVSLHRTIICVQSGQHEYAVTGSPADCVALACAELMRDCLPDLLLSGINRGGNLGNETVFSGTVGAAMTGLLFSIPSIALSQNTDAQGTAVWETARKTGAETVRTLFRAGWPSDACLSVNFPAIPPEKAGPLMVTTQGTGCLNGFVVNKLGDEGTGRFTCNVDLRHSGCESDLSDETTAIAAGYIAVTPLKYNRTHMAGLERLQHALR</sequence>
<comment type="cofactor">
    <cofactor evidence="7">
        <name>a divalent metal cation</name>
        <dbReference type="ChEBI" id="CHEBI:60240"/>
    </cofactor>
    <text evidence="7">Binds 1 divalent metal cation per subunit.</text>
</comment>
<feature type="binding site" evidence="7">
    <location>
        <position position="17"/>
    </location>
    <ligand>
        <name>a divalent metal cation</name>
        <dbReference type="ChEBI" id="CHEBI:60240"/>
    </ligand>
</feature>
<dbReference type="EC" id="3.1.3.5" evidence="7"/>
<evidence type="ECO:0000313" key="9">
    <source>
        <dbReference type="EMBL" id="SBH51690.1"/>
    </source>
</evidence>
<keyword evidence="6 7" id="KW-0378">Hydrolase</keyword>
<evidence type="ECO:0000256" key="3">
    <source>
        <dbReference type="ARBA" id="ARBA00022490"/>
    </source>
</evidence>
<comment type="catalytic activity">
    <reaction evidence="1 7">
        <text>a ribonucleoside 5'-phosphate + H2O = a ribonucleoside + phosphate</text>
        <dbReference type="Rhea" id="RHEA:12484"/>
        <dbReference type="ChEBI" id="CHEBI:15377"/>
        <dbReference type="ChEBI" id="CHEBI:18254"/>
        <dbReference type="ChEBI" id="CHEBI:43474"/>
        <dbReference type="ChEBI" id="CHEBI:58043"/>
        <dbReference type="EC" id="3.1.3.5"/>
    </reaction>
</comment>
<dbReference type="InterPro" id="IPR036523">
    <property type="entry name" value="SurE-like_sf"/>
</dbReference>
<dbReference type="AlphaFoldDB" id="A0AAX2BYI0"/>
<reference evidence="9 10" key="1">
    <citation type="submission" date="2016-04" db="EMBL/GenBank/DDBJ databases">
        <authorList>
            <consortium name="Pathogen Informatics"/>
        </authorList>
    </citation>
    <scope>NUCLEOTIDE SEQUENCE [LARGE SCALE GENOMIC DNA]</scope>
    <source>
        <strain evidence="10">k480</strain>
    </source>
</reference>
<protein>
    <recommendedName>
        <fullName evidence="7">5'/3'-nucleotidase SurE</fullName>
        <ecNumber evidence="7">3.1.3.5</ecNumber>
        <ecNumber evidence="7">3.1.3.6</ecNumber>
    </recommendedName>
    <alternativeName>
        <fullName evidence="7">Exopolyphosphatase</fullName>
        <ecNumber evidence="7">3.6.1.11</ecNumber>
    </alternativeName>
    <alternativeName>
        <fullName evidence="7">Nucleoside monophosphate phosphohydrolase</fullName>
    </alternativeName>
</protein>
<dbReference type="NCBIfam" id="NF001490">
    <property type="entry name" value="PRK00346.1-4"/>
    <property type="match status" value="1"/>
</dbReference>
<evidence type="ECO:0000256" key="6">
    <source>
        <dbReference type="ARBA" id="ARBA00022801"/>
    </source>
</evidence>
<dbReference type="EC" id="3.6.1.11" evidence="7"/>
<accession>A0AAX2BYI0</accession>
<evidence type="ECO:0000313" key="10">
    <source>
        <dbReference type="Proteomes" id="UP000077826"/>
    </source>
</evidence>
<comment type="caution">
    <text evidence="9">The sequence shown here is derived from an EMBL/GenBank/DDBJ whole genome shotgun (WGS) entry which is preliminary data.</text>
</comment>
<comment type="similarity">
    <text evidence="2 7">Belongs to the SurE nucleotidase family.</text>
</comment>
<dbReference type="SUPFAM" id="SSF64167">
    <property type="entry name" value="SurE-like"/>
    <property type="match status" value="1"/>
</dbReference>
<dbReference type="EMBL" id="FLDK01000026">
    <property type="protein sequence ID" value="SBH51690.1"/>
    <property type="molecule type" value="Genomic_DNA"/>
</dbReference>
<keyword evidence="5 7" id="KW-0547">Nucleotide-binding</keyword>
<dbReference type="RefSeq" id="WP_023288312.1">
    <property type="nucleotide sequence ID" value="NZ_CAJCKY010000055.1"/>
</dbReference>
<evidence type="ECO:0000256" key="4">
    <source>
        <dbReference type="ARBA" id="ARBA00022723"/>
    </source>
</evidence>
<dbReference type="HAMAP" id="MF_00060">
    <property type="entry name" value="SurE"/>
    <property type="match status" value="1"/>
</dbReference>
<dbReference type="PANTHER" id="PTHR30457:SF12">
    <property type="entry name" value="5'_3'-NUCLEOTIDASE SURE"/>
    <property type="match status" value="1"/>
</dbReference>
<dbReference type="NCBIfam" id="TIGR00087">
    <property type="entry name" value="surE"/>
    <property type="match status" value="1"/>
</dbReference>
<comment type="subcellular location">
    <subcellularLocation>
        <location evidence="7">Cytoplasm</location>
    </subcellularLocation>
</comment>
<dbReference type="GO" id="GO:0008253">
    <property type="term" value="F:5'-nucleotidase activity"/>
    <property type="evidence" value="ECO:0007669"/>
    <property type="project" value="UniProtKB-UniRule"/>
</dbReference>
<feature type="binding site" evidence="7">
    <location>
        <position position="16"/>
    </location>
    <ligand>
        <name>a divalent metal cation</name>
        <dbReference type="ChEBI" id="CHEBI:60240"/>
    </ligand>
</feature>
<dbReference type="GO" id="GO:0008254">
    <property type="term" value="F:3'-nucleotidase activity"/>
    <property type="evidence" value="ECO:0007669"/>
    <property type="project" value="UniProtKB-UniRule"/>
</dbReference>
<dbReference type="Pfam" id="PF01975">
    <property type="entry name" value="SurE"/>
    <property type="match status" value="1"/>
</dbReference>
<dbReference type="Gene3D" id="3.40.1210.10">
    <property type="entry name" value="Survival protein SurE-like phosphatase/nucleotidase"/>
    <property type="match status" value="1"/>
</dbReference>
<keyword evidence="4 7" id="KW-0479">Metal-binding</keyword>
<dbReference type="EC" id="3.1.3.6" evidence="7"/>
<organism evidence="9 10">
    <name type="scientific">Klebsiella pneumoniae</name>
    <dbReference type="NCBI Taxonomy" id="573"/>
    <lineage>
        <taxon>Bacteria</taxon>
        <taxon>Pseudomonadati</taxon>
        <taxon>Pseudomonadota</taxon>
        <taxon>Gammaproteobacteria</taxon>
        <taxon>Enterobacterales</taxon>
        <taxon>Enterobacteriaceae</taxon>
        <taxon>Klebsiella/Raoultella group</taxon>
        <taxon>Klebsiella</taxon>
        <taxon>Klebsiella pneumoniae complex</taxon>
    </lineage>
</organism>
<proteinExistence type="inferred from homology"/>
<feature type="domain" description="Survival protein SurE-like phosphatase/nucleotidase" evidence="8">
    <location>
        <begin position="11"/>
        <end position="191"/>
    </location>
</feature>
<comment type="catalytic activity">
    <reaction evidence="7">
        <text>[phosphate](n) + H2O = [phosphate](n-1) + phosphate + H(+)</text>
        <dbReference type="Rhea" id="RHEA:21528"/>
        <dbReference type="Rhea" id="RHEA-COMP:9859"/>
        <dbReference type="Rhea" id="RHEA-COMP:14279"/>
        <dbReference type="ChEBI" id="CHEBI:15377"/>
        <dbReference type="ChEBI" id="CHEBI:15378"/>
        <dbReference type="ChEBI" id="CHEBI:16838"/>
        <dbReference type="ChEBI" id="CHEBI:43474"/>
        <dbReference type="EC" id="3.6.1.11"/>
    </reaction>
</comment>
<evidence type="ECO:0000256" key="2">
    <source>
        <dbReference type="ARBA" id="ARBA00011062"/>
    </source>
</evidence>
<dbReference type="GO" id="GO:0046872">
    <property type="term" value="F:metal ion binding"/>
    <property type="evidence" value="ECO:0007669"/>
    <property type="project" value="UniProtKB-UniRule"/>
</dbReference>
<dbReference type="PANTHER" id="PTHR30457">
    <property type="entry name" value="5'-NUCLEOTIDASE SURE"/>
    <property type="match status" value="1"/>
</dbReference>
<name>A0AAX2BYI0_KLEPN</name>
<keyword evidence="3 7" id="KW-0963">Cytoplasm</keyword>
<dbReference type="InterPro" id="IPR030048">
    <property type="entry name" value="SurE"/>
</dbReference>
<gene>
    <name evidence="9" type="primary">surE_3</name>
    <name evidence="7" type="synonym">surE</name>
    <name evidence="9" type="ORF">SAMEA2273558_05385</name>
</gene>
<evidence type="ECO:0000256" key="7">
    <source>
        <dbReference type="HAMAP-Rule" id="MF_00060"/>
    </source>
</evidence>
<dbReference type="GO" id="GO:0000166">
    <property type="term" value="F:nucleotide binding"/>
    <property type="evidence" value="ECO:0007669"/>
    <property type="project" value="UniProtKB-KW"/>
</dbReference>
<comment type="catalytic activity">
    <reaction evidence="7">
        <text>a ribonucleoside 3'-phosphate + H2O = a ribonucleoside + phosphate</text>
        <dbReference type="Rhea" id="RHEA:10144"/>
        <dbReference type="ChEBI" id="CHEBI:13197"/>
        <dbReference type="ChEBI" id="CHEBI:15377"/>
        <dbReference type="ChEBI" id="CHEBI:18254"/>
        <dbReference type="ChEBI" id="CHEBI:43474"/>
        <dbReference type="EC" id="3.1.3.6"/>
    </reaction>
</comment>
<feature type="binding site" evidence="7">
    <location>
        <position position="101"/>
    </location>
    <ligand>
        <name>a divalent metal cation</name>
        <dbReference type="ChEBI" id="CHEBI:60240"/>
    </ligand>
</feature>
<dbReference type="GO" id="GO:0004309">
    <property type="term" value="F:exopolyphosphatase activity"/>
    <property type="evidence" value="ECO:0007669"/>
    <property type="project" value="UniProtKB-UniRule"/>
</dbReference>
<dbReference type="GO" id="GO:0005737">
    <property type="term" value="C:cytoplasm"/>
    <property type="evidence" value="ECO:0007669"/>
    <property type="project" value="UniProtKB-SubCell"/>
</dbReference>
<feature type="binding site" evidence="7">
    <location>
        <position position="48"/>
    </location>
    <ligand>
        <name>a divalent metal cation</name>
        <dbReference type="ChEBI" id="CHEBI:60240"/>
    </ligand>
</feature>
<dbReference type="Proteomes" id="UP000077826">
    <property type="component" value="Unassembled WGS sequence"/>
</dbReference>